<evidence type="ECO:0000313" key="3">
    <source>
        <dbReference type="Proteomes" id="UP000319771"/>
    </source>
</evidence>
<dbReference type="Proteomes" id="UP000319771">
    <property type="component" value="Unassembled WGS sequence"/>
</dbReference>
<name>A0A538U6U2_UNCEI</name>
<evidence type="ECO:0000313" key="2">
    <source>
        <dbReference type="EMBL" id="TMQ71615.1"/>
    </source>
</evidence>
<feature type="non-terminal residue" evidence="2">
    <location>
        <position position="239"/>
    </location>
</feature>
<organism evidence="2 3">
    <name type="scientific">Eiseniibacteriota bacterium</name>
    <dbReference type="NCBI Taxonomy" id="2212470"/>
    <lineage>
        <taxon>Bacteria</taxon>
        <taxon>Candidatus Eiseniibacteriota</taxon>
    </lineage>
</organism>
<reference evidence="2 3" key="1">
    <citation type="journal article" date="2019" name="Nat. Microbiol.">
        <title>Mediterranean grassland soil C-N compound turnover is dependent on rainfall and depth, and is mediated by genomically divergent microorganisms.</title>
        <authorList>
            <person name="Diamond S."/>
            <person name="Andeer P.F."/>
            <person name="Li Z."/>
            <person name="Crits-Christoph A."/>
            <person name="Burstein D."/>
            <person name="Anantharaman K."/>
            <person name="Lane K.R."/>
            <person name="Thomas B.C."/>
            <person name="Pan C."/>
            <person name="Northen T.R."/>
            <person name="Banfield J.F."/>
        </authorList>
    </citation>
    <scope>NUCLEOTIDE SEQUENCE [LARGE SCALE GENOMIC DNA]</scope>
    <source>
        <strain evidence="2">WS_11</strain>
    </source>
</reference>
<comment type="caution">
    <text evidence="2">The sequence shown here is derived from an EMBL/GenBank/DDBJ whole genome shotgun (WGS) entry which is preliminary data.</text>
</comment>
<protein>
    <submittedName>
        <fullName evidence="2">Uncharacterized protein</fullName>
    </submittedName>
</protein>
<feature type="region of interest" description="Disordered" evidence="1">
    <location>
        <begin position="142"/>
        <end position="193"/>
    </location>
</feature>
<dbReference type="AlphaFoldDB" id="A0A538U6U2"/>
<dbReference type="EMBL" id="VBPB01000154">
    <property type="protein sequence ID" value="TMQ71615.1"/>
    <property type="molecule type" value="Genomic_DNA"/>
</dbReference>
<gene>
    <name evidence="2" type="ORF">E6K81_09685</name>
</gene>
<accession>A0A538U6U2</accession>
<proteinExistence type="predicted"/>
<feature type="compositionally biased region" description="Basic and acidic residues" evidence="1">
    <location>
        <begin position="154"/>
        <end position="168"/>
    </location>
</feature>
<evidence type="ECO:0000256" key="1">
    <source>
        <dbReference type="SAM" id="MobiDB-lite"/>
    </source>
</evidence>
<sequence>MNSTPKVHSAVYWVGPASKPDARDRGRAAACDFLHMIEFESGARLAAMAGLAHERTPAAVAFPDRALDRRRDVTRVGRPALAGPRVLGRRELLALELGDECLQRPLEDHRDVTRCDLMPEQLLRVAQQVVRLLVHGELDPEALGSQRRHPGTVADRRRGVLSDHEQRGRRAPFTGQRSVGHANWPHGQLTGTRPAATFRSCHANWPRGQLARRLDRLHQRRQVRSREALGQQLLDSGPG</sequence>